<evidence type="ECO:0000313" key="9">
    <source>
        <dbReference type="EMBL" id="CAG6492062.1"/>
    </source>
</evidence>
<evidence type="ECO:0000256" key="2">
    <source>
        <dbReference type="ARBA" id="ARBA00008174"/>
    </source>
</evidence>
<feature type="region of interest" description="Disordered" evidence="6">
    <location>
        <begin position="524"/>
        <end position="551"/>
    </location>
</feature>
<accession>A0A8D8CEZ2</accession>
<keyword evidence="5" id="KW-0175">Coiled coil</keyword>
<dbReference type="InterPro" id="IPR006906">
    <property type="entry name" value="Timeless_N"/>
</dbReference>
<keyword evidence="4" id="KW-0131">Cell cycle</keyword>
<keyword evidence="3" id="KW-0539">Nucleus</keyword>
<feature type="region of interest" description="Disordered" evidence="6">
    <location>
        <begin position="665"/>
        <end position="684"/>
    </location>
</feature>
<dbReference type="InterPro" id="IPR007725">
    <property type="entry name" value="TIMELESS_C"/>
</dbReference>
<feature type="compositionally biased region" description="Basic residues" evidence="6">
    <location>
        <begin position="1202"/>
        <end position="1217"/>
    </location>
</feature>
<feature type="domain" description="Timeless N-terminal" evidence="7">
    <location>
        <begin position="22"/>
        <end position="281"/>
    </location>
</feature>
<feature type="coiled-coil region" evidence="5">
    <location>
        <begin position="233"/>
        <end position="260"/>
    </location>
</feature>
<sequence>MAVLLADIDATCSNLGHDDGVKYHMEPGTINGLKHLIWILKREGDDNEYRRYIGQKKVMQTDLIPMLMSNFDNPEVADVLLRLIVNLTYPVLLLYNGNYPKDSVGRRNFHRLVEILQTYKEAFAVQQAWIALGDRLQKVLKMDWAERTEEQELIIERILMLIRNILQVPSCVEAENRYEKAASVHDQVLWALHQTGILNLVLYILGSEHEHQYHLHSMEITCLIFREQTAISLADAQLTRTAAEKNRDELELIMSRKREKSHQQVRIPVARHSRFGGTYVVENMKSISDNNLICHQSLQNALKLEFDTDKAPVKKSFRHVKESGTVERKSAFSVRLFLRQFCIEILRASYNNLVRQVRRVLERHAGQEAGGGHDDSYLLWAIRFFMEFNRVYKFDLELVSESLSVPCFHWIITRIEHYIDMMRSDKTRARLWARRLHVAVQAYREMLQSLNTLQKFQDDKAKDLFAMLQNNVFYVLEYREVILHLLINYNENDSTRAYLRDVIETAHMFFKMLEKYCQGTGGVRVQSKKRAKPKRNNNKDKQGKASQQPEMDLESLEGLWLTMAGEVSTCLANQITLPEEDHPIPFDAASDVPIDDQKGDCMIRIHSLLRDGKYEHAIILMRSAREVWPEDDCFGSLTSAPEDELMLLKEIFLANLPRVAEKEHLPESEFVEDAENYDDDEEEDEQQITETDFKFDDFAARLLNPKVVRACTLALADWEQIPSGSLKAAVTLLHRIAVGCKMPAMLFQAPLFRIFQRVLNAPKDGHYAELRRLGVYVVRQFTALAPNNPRIYAELLFYKSIKEANAIEMGYEDMYGNSVGASGPKGAWSEEQEEELRRLYMENQTNPETDQDVIDWISENLIDKTRTRRSIIKKLKELGLIFKAPTKKSNAAAVNKNLWTPEQDEKLRALYDQHRLNRYVLGIICDEFVGVRSKQAIVKRMITLGLIADKNEVKPPKKSRSEKAAENGFEEGGDGMSGEDSMSDSDSGSDGENDGPAVSQQKQAKPTRPKPVKQSKPAAAAQKKRAPPTKTTLNAKSVRGILSEVEESMKEAIEWLAESFTEACDDYDPSLEDPDDGVPLVAVMQSHQEALKNGQFGRLLRELGVAEPVDNETYWRIPVSMKPDELQLRIKLLNGEYHGQEEEKEQEKYPESQESQTAALAPLPSDSDEELYEEVFSAWRNKTKVLYSKSDDESEIREPLKQKKKKQQKPQKERKKSATASKGGNKKFDLNELAMQSDDDGDEKENLEDLPRHRSLVVSDDDDDDDAAGSAATDQKNKRAKSKLLIASSDSEAESDSEQVRLVVSDDDDDDGIPANSNNGTVTTASLKRARSEALASSEDDDENDGAGDKSAQKKVKPNRRAVISDDEEE</sequence>
<comment type="subcellular location">
    <subcellularLocation>
        <location evidence="1">Nucleus</location>
    </subcellularLocation>
</comment>
<evidence type="ECO:0000256" key="5">
    <source>
        <dbReference type="SAM" id="Coils"/>
    </source>
</evidence>
<dbReference type="EMBL" id="HBUE01120123">
    <property type="protein sequence ID" value="CAG6492062.1"/>
    <property type="molecule type" value="Transcribed_RNA"/>
</dbReference>
<feature type="compositionally biased region" description="Basic residues" evidence="6">
    <location>
        <begin position="526"/>
        <end position="536"/>
    </location>
</feature>
<dbReference type="GO" id="GO:0031298">
    <property type="term" value="C:replication fork protection complex"/>
    <property type="evidence" value="ECO:0007669"/>
    <property type="project" value="TreeGrafter"/>
</dbReference>
<feature type="compositionally biased region" description="Basic and acidic residues" evidence="6">
    <location>
        <begin position="1138"/>
        <end position="1151"/>
    </location>
</feature>
<name>A0A8D8CEZ2_CULPI</name>
<dbReference type="Pfam" id="PF04821">
    <property type="entry name" value="TIMELESS"/>
    <property type="match status" value="1"/>
</dbReference>
<dbReference type="GO" id="GO:0003677">
    <property type="term" value="F:DNA binding"/>
    <property type="evidence" value="ECO:0007669"/>
    <property type="project" value="TreeGrafter"/>
</dbReference>
<dbReference type="Pfam" id="PF26019">
    <property type="entry name" value="HTH_TIMELESS"/>
    <property type="match status" value="1"/>
</dbReference>
<evidence type="ECO:0000256" key="1">
    <source>
        <dbReference type="ARBA" id="ARBA00004123"/>
    </source>
</evidence>
<dbReference type="Pfam" id="PF05029">
    <property type="entry name" value="TIMELESS_C"/>
    <property type="match status" value="1"/>
</dbReference>
<evidence type="ECO:0000256" key="6">
    <source>
        <dbReference type="SAM" id="MobiDB-lite"/>
    </source>
</evidence>
<protein>
    <submittedName>
        <fullName evidence="9">Protein timeless homolog</fullName>
    </submittedName>
</protein>
<feature type="compositionally biased region" description="Acidic residues" evidence="6">
    <location>
        <begin position="1237"/>
        <end position="1246"/>
    </location>
</feature>
<proteinExistence type="inferred from homology"/>
<evidence type="ECO:0000259" key="7">
    <source>
        <dbReference type="Pfam" id="PF04821"/>
    </source>
</evidence>
<feature type="region of interest" description="Disordered" evidence="6">
    <location>
        <begin position="1187"/>
        <end position="1370"/>
    </location>
</feature>
<reference evidence="9" key="1">
    <citation type="submission" date="2021-05" db="EMBL/GenBank/DDBJ databases">
        <authorList>
            <person name="Alioto T."/>
            <person name="Alioto T."/>
            <person name="Gomez Garrido J."/>
        </authorList>
    </citation>
    <scope>NUCLEOTIDE SEQUENCE</scope>
</reference>
<dbReference type="GO" id="GO:0000076">
    <property type="term" value="P:DNA replication checkpoint signaling"/>
    <property type="evidence" value="ECO:0007669"/>
    <property type="project" value="TreeGrafter"/>
</dbReference>
<organism evidence="9">
    <name type="scientific">Culex pipiens</name>
    <name type="common">House mosquito</name>
    <dbReference type="NCBI Taxonomy" id="7175"/>
    <lineage>
        <taxon>Eukaryota</taxon>
        <taxon>Metazoa</taxon>
        <taxon>Ecdysozoa</taxon>
        <taxon>Arthropoda</taxon>
        <taxon>Hexapoda</taxon>
        <taxon>Insecta</taxon>
        <taxon>Pterygota</taxon>
        <taxon>Neoptera</taxon>
        <taxon>Endopterygota</taxon>
        <taxon>Diptera</taxon>
        <taxon>Nematocera</taxon>
        <taxon>Culicoidea</taxon>
        <taxon>Culicidae</taxon>
        <taxon>Culicinae</taxon>
        <taxon>Culicini</taxon>
        <taxon>Culex</taxon>
        <taxon>Culex</taxon>
    </lineage>
</organism>
<dbReference type="GO" id="GO:0043111">
    <property type="term" value="P:replication fork arrest"/>
    <property type="evidence" value="ECO:0007669"/>
    <property type="project" value="TreeGrafter"/>
</dbReference>
<feature type="compositionally biased region" description="Acidic residues" evidence="6">
    <location>
        <begin position="981"/>
        <end position="993"/>
    </location>
</feature>
<feature type="region of interest" description="Disordered" evidence="6">
    <location>
        <begin position="1137"/>
        <end position="1170"/>
    </location>
</feature>
<feature type="region of interest" description="Disordered" evidence="6">
    <location>
        <begin position="953"/>
        <end position="1035"/>
    </location>
</feature>
<evidence type="ECO:0000256" key="4">
    <source>
        <dbReference type="ARBA" id="ARBA00023306"/>
    </source>
</evidence>
<evidence type="ECO:0000256" key="3">
    <source>
        <dbReference type="ARBA" id="ARBA00023242"/>
    </source>
</evidence>
<comment type="similarity">
    <text evidence="2">Belongs to the timeless family.</text>
</comment>
<dbReference type="InterPro" id="IPR044998">
    <property type="entry name" value="Timeless"/>
</dbReference>
<dbReference type="GO" id="GO:0048511">
    <property type="term" value="P:rhythmic process"/>
    <property type="evidence" value="ECO:0007669"/>
    <property type="project" value="UniProtKB-KW"/>
</dbReference>
<evidence type="ECO:0000259" key="8">
    <source>
        <dbReference type="Pfam" id="PF05029"/>
    </source>
</evidence>
<feature type="compositionally biased region" description="Basic and acidic residues" evidence="6">
    <location>
        <begin position="953"/>
        <end position="965"/>
    </location>
</feature>
<dbReference type="PANTHER" id="PTHR22940">
    <property type="entry name" value="TIMEOUT/TIMELESS-2"/>
    <property type="match status" value="1"/>
</dbReference>
<feature type="compositionally biased region" description="Acidic residues" evidence="6">
    <location>
        <begin position="669"/>
        <end position="684"/>
    </location>
</feature>
<feature type="domain" description="Timeless C-terminal" evidence="8">
    <location>
        <begin position="1045"/>
        <end position="1127"/>
    </location>
</feature>
<dbReference type="PANTHER" id="PTHR22940:SF4">
    <property type="entry name" value="PROTEIN TIMELESS HOMOLOG"/>
    <property type="match status" value="1"/>
</dbReference>
<dbReference type="GO" id="GO:0009649">
    <property type="term" value="P:entrainment of circadian clock"/>
    <property type="evidence" value="ECO:0007669"/>
    <property type="project" value="TreeGrafter"/>
</dbReference>
<dbReference type="GO" id="GO:0006281">
    <property type="term" value="P:DNA repair"/>
    <property type="evidence" value="ECO:0007669"/>
    <property type="project" value="TreeGrafter"/>
</dbReference>
<feature type="compositionally biased region" description="Polar residues" evidence="6">
    <location>
        <begin position="1315"/>
        <end position="1326"/>
    </location>
</feature>